<evidence type="ECO:0000313" key="2">
    <source>
        <dbReference type="Proteomes" id="UP000657918"/>
    </source>
</evidence>
<dbReference type="Proteomes" id="UP000657918">
    <property type="component" value="Unassembled WGS sequence"/>
</dbReference>
<sequence>MEYDTVLDRRERRPAKKKFERDTIRNAETLTFHPSEISGIFSPSDLHVKEILLKQEAETEAMAVIKSVLHQPWKSKSYCDGVSDSQAVREQVKKEITSCPGMKSICHSIFQIFSIQRSVGDPLRLRRQQVHHWQKTETKETEISEHDKRKRQRLVSMISYLYNMIRKKMLKDIKTKLDYSKDHHLSISINWPTRNLGQNANHLSYLTFSASITNKNKMIAISKYLYIFNFSTFLGIAKIDAFLPVLATDIIPTRELWKLSALLLRGLSGHETSGTGGITS</sequence>
<name>A0A835J306_9ROSI</name>
<organism evidence="1 2">
    <name type="scientific">Salix dunnii</name>
    <dbReference type="NCBI Taxonomy" id="1413687"/>
    <lineage>
        <taxon>Eukaryota</taxon>
        <taxon>Viridiplantae</taxon>
        <taxon>Streptophyta</taxon>
        <taxon>Embryophyta</taxon>
        <taxon>Tracheophyta</taxon>
        <taxon>Spermatophyta</taxon>
        <taxon>Magnoliopsida</taxon>
        <taxon>eudicotyledons</taxon>
        <taxon>Gunneridae</taxon>
        <taxon>Pentapetalae</taxon>
        <taxon>rosids</taxon>
        <taxon>fabids</taxon>
        <taxon>Malpighiales</taxon>
        <taxon>Salicaceae</taxon>
        <taxon>Saliceae</taxon>
        <taxon>Salix</taxon>
    </lineage>
</organism>
<keyword evidence="2" id="KW-1185">Reference proteome</keyword>
<comment type="caution">
    <text evidence="1">The sequence shown here is derived from an EMBL/GenBank/DDBJ whole genome shotgun (WGS) entry which is preliminary data.</text>
</comment>
<gene>
    <name evidence="1" type="ORF">SADUNF_Sadunf18G0024500</name>
</gene>
<protein>
    <submittedName>
        <fullName evidence="1">Uncharacterized protein</fullName>
    </submittedName>
</protein>
<dbReference type="EMBL" id="JADGMS010000018">
    <property type="protein sequence ID" value="KAF9662161.1"/>
    <property type="molecule type" value="Genomic_DNA"/>
</dbReference>
<accession>A0A835J306</accession>
<reference evidence="1 2" key="1">
    <citation type="submission" date="2020-10" db="EMBL/GenBank/DDBJ databases">
        <title>Plant Genome Project.</title>
        <authorList>
            <person name="Zhang R.-G."/>
        </authorList>
    </citation>
    <scope>NUCLEOTIDE SEQUENCE [LARGE SCALE GENOMIC DNA]</scope>
    <source>
        <strain evidence="1">FAFU-HL-1</strain>
        <tissue evidence="1">Leaf</tissue>
    </source>
</reference>
<proteinExistence type="predicted"/>
<evidence type="ECO:0000313" key="1">
    <source>
        <dbReference type="EMBL" id="KAF9662161.1"/>
    </source>
</evidence>
<dbReference type="AlphaFoldDB" id="A0A835J306"/>